<dbReference type="AlphaFoldDB" id="A0A829HM52"/>
<dbReference type="RefSeq" id="WP_016660087.1">
    <property type="nucleotide sequence ID" value="NZ_ASQH01000015.1"/>
</dbReference>
<gene>
    <name evidence="1" type="ORF">F957_00165</name>
</gene>
<organism evidence="1 2">
    <name type="scientific">Acinetobacter gyllenbergii CIP 110306 = MTCC 11365</name>
    <dbReference type="NCBI Taxonomy" id="1217657"/>
    <lineage>
        <taxon>Bacteria</taxon>
        <taxon>Pseudomonadati</taxon>
        <taxon>Pseudomonadota</taxon>
        <taxon>Gammaproteobacteria</taxon>
        <taxon>Moraxellales</taxon>
        <taxon>Moraxellaceae</taxon>
        <taxon>Acinetobacter</taxon>
    </lineage>
</organism>
<dbReference type="Proteomes" id="UP000014523">
    <property type="component" value="Unassembled WGS sequence"/>
</dbReference>
<sequence length="333" mass="37124">MKKGILITAFISVFSTATQAKVDICVFDLLGKAGESYKIVEEWALAAKTWNAELNLIAYQDEAKAQSDFEVGKCDGVSMTSMRARKYNKFAGSIDALGAITSPSIAQKAIRYVLDPRNRHRLVTNIGAEQYEVAAIAQIGLAYVFVRDKTINTIEKGKGKKFAYLHYDQAQKMIVDRLELVGVPSEISDFAKKFNNKQVDVIAAPAYAYRPLEIAKGLGSNGAMFDFPVINLTGDIIIRPEKFPAGFGMKSRAWATKQLPKNFATIARLEAEIPAKYKQSLSNEDKRRYQQMLRDGRMELTKLGVYDPVMMGVLKRARCTVERTNFECSLSGE</sequence>
<reference evidence="1 2" key="1">
    <citation type="submission" date="2013-06" db="EMBL/GenBank/DDBJ databases">
        <title>The Genome Sequence of Acinetobacter gyllenbergii CIP 110306.</title>
        <authorList>
            <consortium name="The Broad Institute Genome Sequencing Platform"/>
            <consortium name="The Broad Institute Genome Sequencing Center for Infectious Disease"/>
            <person name="Cerqueira G."/>
            <person name="Feldgarden M."/>
            <person name="Courvalin P."/>
            <person name="Perichon B."/>
            <person name="Grillot-Courvalin C."/>
            <person name="Clermont D."/>
            <person name="Rocha E."/>
            <person name="Yoon E.-J."/>
            <person name="Nemec A."/>
            <person name="Young S.K."/>
            <person name="Zeng Q."/>
            <person name="Gargeya S."/>
            <person name="Fitzgerald M."/>
            <person name="Abouelleil A."/>
            <person name="Alvarado L."/>
            <person name="Berlin A.M."/>
            <person name="Chapman S.B."/>
            <person name="Dewar J."/>
            <person name="Goldberg J."/>
            <person name="Griggs A."/>
            <person name="Gujja S."/>
            <person name="Hansen M."/>
            <person name="Howarth C."/>
            <person name="Imamovic A."/>
            <person name="Larimer J."/>
            <person name="McCowan C."/>
            <person name="Murphy C."/>
            <person name="Pearson M."/>
            <person name="Priest M."/>
            <person name="Roberts A."/>
            <person name="Saif S."/>
            <person name="Shea T."/>
            <person name="Sykes S."/>
            <person name="Wortman J."/>
            <person name="Nusbaum C."/>
            <person name="Birren B."/>
        </authorList>
    </citation>
    <scope>NUCLEOTIDE SEQUENCE [LARGE SCALE GENOMIC DNA]</scope>
    <source>
        <strain evidence="1 2">CIP 110306</strain>
    </source>
</reference>
<proteinExistence type="predicted"/>
<dbReference type="InterPro" id="IPR038404">
    <property type="entry name" value="TRAP_DctP_sf"/>
</dbReference>
<dbReference type="Gene3D" id="3.40.190.170">
    <property type="entry name" value="Bacterial extracellular solute-binding protein, family 7"/>
    <property type="match status" value="1"/>
</dbReference>
<name>A0A829HM52_9GAMM</name>
<accession>A0A829HM52</accession>
<protein>
    <recommendedName>
        <fullName evidence="3">RND transporter</fullName>
    </recommendedName>
</protein>
<dbReference type="InterPro" id="IPR045758">
    <property type="entry name" value="AdeT1/2"/>
</dbReference>
<keyword evidence="2" id="KW-1185">Reference proteome</keyword>
<comment type="caution">
    <text evidence="1">The sequence shown here is derived from an EMBL/GenBank/DDBJ whole genome shotgun (WGS) entry which is preliminary data.</text>
</comment>
<dbReference type="Pfam" id="PF19582">
    <property type="entry name" value="AdeT1_2"/>
    <property type="match status" value="1"/>
</dbReference>
<evidence type="ECO:0000313" key="2">
    <source>
        <dbReference type="Proteomes" id="UP000014523"/>
    </source>
</evidence>
<evidence type="ECO:0000313" key="1">
    <source>
        <dbReference type="EMBL" id="EPF93369.1"/>
    </source>
</evidence>
<dbReference type="EMBL" id="ATGG01000003">
    <property type="protein sequence ID" value="EPF93369.1"/>
    <property type="molecule type" value="Genomic_DNA"/>
</dbReference>
<evidence type="ECO:0008006" key="3">
    <source>
        <dbReference type="Google" id="ProtNLM"/>
    </source>
</evidence>